<keyword evidence="3" id="KW-0413">Isomerase</keyword>
<reference evidence="5" key="1">
    <citation type="submission" date="2018-05" db="EMBL/GenBank/DDBJ databases">
        <authorList>
            <person name="Lanie J.A."/>
            <person name="Ng W.-L."/>
            <person name="Kazmierczak K.M."/>
            <person name="Andrzejewski T.M."/>
            <person name="Davidsen T.M."/>
            <person name="Wayne K.J."/>
            <person name="Tettelin H."/>
            <person name="Glass J.I."/>
            <person name="Rusch D."/>
            <person name="Podicherti R."/>
            <person name="Tsui H.-C.T."/>
            <person name="Winkler M.E."/>
        </authorList>
    </citation>
    <scope>NUCLEOTIDE SEQUENCE</scope>
</reference>
<accession>A0A381XTU5</accession>
<dbReference type="InterPro" id="IPR044665">
    <property type="entry name" value="E_coli_cyclophilin_A-like"/>
</dbReference>
<dbReference type="InterPro" id="IPR020892">
    <property type="entry name" value="Cyclophilin-type_PPIase_CS"/>
</dbReference>
<evidence type="ECO:0000256" key="3">
    <source>
        <dbReference type="ARBA" id="ARBA00023235"/>
    </source>
</evidence>
<evidence type="ECO:0000256" key="1">
    <source>
        <dbReference type="ARBA" id="ARBA00013194"/>
    </source>
</evidence>
<dbReference type="InterPro" id="IPR029000">
    <property type="entry name" value="Cyclophilin-like_dom_sf"/>
</dbReference>
<proteinExistence type="predicted"/>
<dbReference type="PIRSF" id="PIRSF001467">
    <property type="entry name" value="Peptidylpro_ismrse"/>
    <property type="match status" value="1"/>
</dbReference>
<evidence type="ECO:0000313" key="5">
    <source>
        <dbReference type="EMBL" id="SVA68080.1"/>
    </source>
</evidence>
<evidence type="ECO:0000256" key="2">
    <source>
        <dbReference type="ARBA" id="ARBA00023110"/>
    </source>
</evidence>
<dbReference type="Pfam" id="PF00160">
    <property type="entry name" value="Pro_isomerase"/>
    <property type="match status" value="1"/>
</dbReference>
<protein>
    <recommendedName>
        <fullName evidence="1">peptidylprolyl isomerase</fullName>
        <ecNumber evidence="1">5.2.1.8</ecNumber>
    </recommendedName>
</protein>
<dbReference type="Gene3D" id="2.40.100.10">
    <property type="entry name" value="Cyclophilin-like"/>
    <property type="match status" value="1"/>
</dbReference>
<gene>
    <name evidence="5" type="ORF">METZ01_LOCUS120934</name>
</gene>
<dbReference type="InterPro" id="IPR002130">
    <property type="entry name" value="Cyclophilin-type_PPIase_dom"/>
</dbReference>
<dbReference type="InterPro" id="IPR024936">
    <property type="entry name" value="Cyclophilin-type_PPIase"/>
</dbReference>
<dbReference type="GO" id="GO:0003755">
    <property type="term" value="F:peptidyl-prolyl cis-trans isomerase activity"/>
    <property type="evidence" value="ECO:0007669"/>
    <property type="project" value="UniProtKB-KW"/>
</dbReference>
<evidence type="ECO:0000259" key="4">
    <source>
        <dbReference type="PROSITE" id="PS50072"/>
    </source>
</evidence>
<dbReference type="EC" id="5.2.1.8" evidence="1"/>
<dbReference type="CDD" id="cd01920">
    <property type="entry name" value="cyclophilin_EcCYP_like"/>
    <property type="match status" value="1"/>
</dbReference>
<dbReference type="PROSITE" id="PS00170">
    <property type="entry name" value="CSA_PPIASE_1"/>
    <property type="match status" value="1"/>
</dbReference>
<dbReference type="GO" id="GO:0006457">
    <property type="term" value="P:protein folding"/>
    <property type="evidence" value="ECO:0007669"/>
    <property type="project" value="InterPro"/>
</dbReference>
<dbReference type="PROSITE" id="PS50072">
    <property type="entry name" value="CSA_PPIASE_2"/>
    <property type="match status" value="1"/>
</dbReference>
<dbReference type="EMBL" id="UINC01016335">
    <property type="protein sequence ID" value="SVA68080.1"/>
    <property type="molecule type" value="Genomic_DNA"/>
</dbReference>
<dbReference type="AlphaFoldDB" id="A0A381XTU5"/>
<feature type="domain" description="PPIase cyclophilin-type" evidence="4">
    <location>
        <begin position="14"/>
        <end position="176"/>
    </location>
</feature>
<organism evidence="5">
    <name type="scientific">marine metagenome</name>
    <dbReference type="NCBI Taxonomy" id="408172"/>
    <lineage>
        <taxon>unclassified sequences</taxon>
        <taxon>metagenomes</taxon>
        <taxon>ecological metagenomes</taxon>
    </lineage>
</organism>
<keyword evidence="2" id="KW-0697">Rotamase</keyword>
<dbReference type="PRINTS" id="PR00153">
    <property type="entry name" value="CSAPPISMRASE"/>
</dbReference>
<name>A0A381XTU5_9ZZZZ</name>
<sequence length="177" mass="18684">MTLGTGTASAQNPVVVMETSLGSITIELDQENAPISVENFLQYANDGFYEGTLFHRVISGFMIQGGGFTSGMSQKPVRAPIKNEADNGVSNARGTLAMARTNVVDSATAQFFINHGENNARSLDHSGPGAAFGYAVFGRVTEGMDIVDKIASVATTRREGHGDVPVEDVTINSVTVQ</sequence>
<dbReference type="PANTHER" id="PTHR43246">
    <property type="entry name" value="PEPTIDYL-PROLYL CIS-TRANS ISOMERASE CYP38, CHLOROPLASTIC"/>
    <property type="match status" value="1"/>
</dbReference>
<dbReference type="SUPFAM" id="SSF50891">
    <property type="entry name" value="Cyclophilin-like"/>
    <property type="match status" value="1"/>
</dbReference>